<gene>
    <name evidence="2" type="ORF">PHISCL_01088</name>
</gene>
<comment type="caution">
    <text evidence="2">The sequence shown here is derived from an EMBL/GenBank/DDBJ whole genome shotgun (WGS) entry which is preliminary data.</text>
</comment>
<evidence type="ECO:0000313" key="2">
    <source>
        <dbReference type="EMBL" id="RJE26576.1"/>
    </source>
</evidence>
<feature type="compositionally biased region" description="Polar residues" evidence="1">
    <location>
        <begin position="233"/>
        <end position="244"/>
    </location>
</feature>
<dbReference type="OrthoDB" id="63113at2759"/>
<organism evidence="2 3">
    <name type="scientific">Aspergillus sclerotialis</name>
    <dbReference type="NCBI Taxonomy" id="2070753"/>
    <lineage>
        <taxon>Eukaryota</taxon>
        <taxon>Fungi</taxon>
        <taxon>Dikarya</taxon>
        <taxon>Ascomycota</taxon>
        <taxon>Pezizomycotina</taxon>
        <taxon>Eurotiomycetes</taxon>
        <taxon>Eurotiomycetidae</taxon>
        <taxon>Eurotiales</taxon>
        <taxon>Aspergillaceae</taxon>
        <taxon>Aspergillus</taxon>
        <taxon>Aspergillus subgen. Polypaecilum</taxon>
    </lineage>
</organism>
<dbReference type="Proteomes" id="UP000266188">
    <property type="component" value="Unassembled WGS sequence"/>
</dbReference>
<name>A0A3A2ZU29_9EURO</name>
<evidence type="ECO:0000256" key="1">
    <source>
        <dbReference type="SAM" id="MobiDB-lite"/>
    </source>
</evidence>
<feature type="compositionally biased region" description="Acidic residues" evidence="1">
    <location>
        <begin position="363"/>
        <end position="389"/>
    </location>
</feature>
<sequence length="421" mass="48041">MPRWGRPPGARLGRLARRRAAQWVDDDVRIEEIDSDEGEGDEREYEEQGSLSFYPRRFGGMDMDESRCWERWALENGRYADETESVDAVDYDLYDDGDRTVTYAVQLAMKDKEEWLVEKALERIRRAQMLGKENVRLSKRELEALERKRIQEGNTREPLRKQGPSEAQERRKKRIGNVPRSGSNVPIEATIPSSPVDEKYGSGGRTTGATVRRQVHPTARSSSSADQRPRTPVTHSPRPQQPSASFRPPFHQQYVADRYLTALESRPQSSSRNEAFQRPLPDDPRWVPPFRTMPPLGTYSTEQPPYQAYVPFDTRPGSRGHQGMGYPTGVSPYISNYRSFSDERHSSSTSNSLSPRMARSESATDESSEEDETSADSGEEEEEDEEEKEMVDVVQRKAPPGSKSRVAPRRLGHQRQRVKHG</sequence>
<dbReference type="STRING" id="2070753.A0A3A2ZU29"/>
<dbReference type="EMBL" id="MVGC01000019">
    <property type="protein sequence ID" value="RJE26576.1"/>
    <property type="molecule type" value="Genomic_DNA"/>
</dbReference>
<protein>
    <recommendedName>
        <fullName evidence="4">Prenylated Rab acceptor 1</fullName>
    </recommendedName>
</protein>
<keyword evidence="3" id="KW-1185">Reference proteome</keyword>
<reference evidence="3" key="1">
    <citation type="submission" date="2017-02" db="EMBL/GenBank/DDBJ databases">
        <authorList>
            <person name="Tafer H."/>
            <person name="Lopandic K."/>
        </authorList>
    </citation>
    <scope>NUCLEOTIDE SEQUENCE [LARGE SCALE GENOMIC DNA]</scope>
    <source>
        <strain evidence="3">CBS 366.77</strain>
    </source>
</reference>
<feature type="compositionally biased region" description="Basic residues" evidence="1">
    <location>
        <begin position="406"/>
        <end position="421"/>
    </location>
</feature>
<evidence type="ECO:0000313" key="3">
    <source>
        <dbReference type="Proteomes" id="UP000266188"/>
    </source>
</evidence>
<accession>A0A3A2ZU29</accession>
<evidence type="ECO:0008006" key="4">
    <source>
        <dbReference type="Google" id="ProtNLM"/>
    </source>
</evidence>
<feature type="compositionally biased region" description="Basic and acidic residues" evidence="1">
    <location>
        <begin position="148"/>
        <end position="160"/>
    </location>
</feature>
<feature type="region of interest" description="Disordered" evidence="1">
    <location>
        <begin position="148"/>
        <end position="421"/>
    </location>
</feature>
<dbReference type="AlphaFoldDB" id="A0A3A2ZU29"/>
<proteinExistence type="predicted"/>